<dbReference type="Proteomes" id="UP000230233">
    <property type="component" value="Chromosome III"/>
</dbReference>
<dbReference type="GO" id="GO:0006511">
    <property type="term" value="P:ubiquitin-dependent protein catabolic process"/>
    <property type="evidence" value="ECO:0007669"/>
    <property type="project" value="InterPro"/>
</dbReference>
<feature type="domain" description="SKP1 component POZ" evidence="6">
    <location>
        <begin position="35"/>
        <end position="93"/>
    </location>
</feature>
<evidence type="ECO:0000256" key="4">
    <source>
        <dbReference type="SAM" id="MobiDB-lite"/>
    </source>
</evidence>
<evidence type="ECO:0000259" key="5">
    <source>
        <dbReference type="Pfam" id="PF01466"/>
    </source>
</evidence>
<comment type="function">
    <text evidence="3">Probable essential component of SCF (SKP1-CUL1-F-box protein) E3 ubiquitin-protein ligase complexes, which mediate the ubiquitination and subsequent proteasomal degradation of target proteins. Regulates cell proliferation during embryonic and larval development.</text>
</comment>
<dbReference type="InterPro" id="IPR016072">
    <property type="entry name" value="Skp1_comp_dimer"/>
</dbReference>
<dbReference type="SUPFAM" id="SSF81382">
    <property type="entry name" value="Skp1 dimerisation domain-like"/>
    <property type="match status" value="1"/>
</dbReference>
<dbReference type="CDD" id="cd18322">
    <property type="entry name" value="BTB_POZ_SKP1"/>
    <property type="match status" value="1"/>
</dbReference>
<evidence type="ECO:0000313" key="8">
    <source>
        <dbReference type="EMBL" id="PIC41261.1"/>
    </source>
</evidence>
<reference evidence="9" key="1">
    <citation type="submission" date="2017-10" db="EMBL/GenBank/DDBJ databases">
        <title>Rapid genome shrinkage in a self-fertile nematode reveals novel sperm competition proteins.</title>
        <authorList>
            <person name="Yin D."/>
            <person name="Schwarz E.M."/>
            <person name="Thomas C.G."/>
            <person name="Felde R.L."/>
            <person name="Korf I.F."/>
            <person name="Cutter A.D."/>
            <person name="Schartner C.M."/>
            <person name="Ralston E.J."/>
            <person name="Meyer B.J."/>
            <person name="Haag E.S."/>
        </authorList>
    </citation>
    <scope>NUCLEOTIDE SEQUENCE [LARGE SCALE GENOMIC DNA]</scope>
    <source>
        <strain evidence="9">JU1422</strain>
    </source>
</reference>
<dbReference type="FunFam" id="3.30.710.10:FF:000124">
    <property type="entry name" value="Protein CBG09126"/>
    <property type="match status" value="1"/>
</dbReference>
<sequence length="200" mass="21990">MSSTEQGTSSAAPAEPTDAPTAPEVPESFYYVHGKDKVVHKVSAGALQHSALIHGMISNLGYTEEQAKANPFPFENIDGDILQMVVDWCNQHKGKPTPPEDTNLPKQVTVPEWDKKFLEEIDEKDKLFDLVLAVNYLEIKELLTYCCKQVAMMVKGKSPEEIREIWMIPTDAEDEAAEKAAKERAGKEAAGETAAAGDTK</sequence>
<dbReference type="GO" id="GO:0016567">
    <property type="term" value="P:protein ubiquitination"/>
    <property type="evidence" value="ECO:0007669"/>
    <property type="project" value="UniProtKB-UniPathway"/>
</dbReference>
<name>A0A2G5UPH3_9PELO</name>
<keyword evidence="2 3" id="KW-0833">Ubl conjugation pathway</keyword>
<evidence type="ECO:0000256" key="2">
    <source>
        <dbReference type="ARBA" id="ARBA00022786"/>
    </source>
</evidence>
<comment type="caution">
    <text evidence="8">The sequence shown here is derived from an EMBL/GenBank/DDBJ whole genome shotgun (WGS) entry which is preliminary data.</text>
</comment>
<feature type="region of interest" description="Disordered" evidence="4">
    <location>
        <begin position="174"/>
        <end position="200"/>
    </location>
</feature>
<dbReference type="UniPathway" id="UPA00143"/>
<evidence type="ECO:0000313" key="7">
    <source>
        <dbReference type="EMBL" id="PIC11354.1"/>
    </source>
</evidence>
<dbReference type="PIRSF" id="PIRSF028729">
    <property type="entry name" value="E3_ubiquit_lig_SCF_Skp"/>
    <property type="match status" value="1"/>
</dbReference>
<dbReference type="Gene3D" id="3.30.710.10">
    <property type="entry name" value="Potassium Channel Kv1.1, Chain A"/>
    <property type="match status" value="1"/>
</dbReference>
<dbReference type="OrthoDB" id="2342932at2759"/>
<dbReference type="SUPFAM" id="SSF54695">
    <property type="entry name" value="POZ domain"/>
    <property type="match status" value="1"/>
</dbReference>
<dbReference type="Pfam" id="PF01466">
    <property type="entry name" value="Skp1"/>
    <property type="match status" value="1"/>
</dbReference>
<dbReference type="InterPro" id="IPR011333">
    <property type="entry name" value="SKP1/BTB/POZ_sf"/>
</dbReference>
<dbReference type="InterPro" id="IPR016073">
    <property type="entry name" value="Skp1_comp_POZ"/>
</dbReference>
<comment type="similarity">
    <text evidence="1 3">Belongs to the SKP1 family.</text>
</comment>
<dbReference type="PANTHER" id="PTHR11165">
    <property type="entry name" value="SKP1"/>
    <property type="match status" value="1"/>
</dbReference>
<reference evidence="8" key="2">
    <citation type="journal article" date="2018" name="Science">
        <title>Rapid genome shrinkage in a self-fertile nematode reveals sperm competition proteins.</title>
        <authorList>
            <person name="Yin D."/>
            <person name="Schwarz E.M."/>
            <person name="Thomas C.G."/>
            <person name="Felde R.L."/>
            <person name="Korf I.F."/>
            <person name="Cutter A.D."/>
            <person name="Schartner C.M."/>
            <person name="Ralston E.J."/>
            <person name="Meyer B.J."/>
            <person name="Haag E.S."/>
        </authorList>
    </citation>
    <scope>NUCLEOTIDE SEQUENCE</scope>
    <source>
        <strain evidence="8">JU1422</strain>
    </source>
</reference>
<feature type="compositionally biased region" description="Low complexity" evidence="4">
    <location>
        <begin position="8"/>
        <end position="25"/>
    </location>
</feature>
<evidence type="ECO:0000256" key="1">
    <source>
        <dbReference type="ARBA" id="ARBA00009993"/>
    </source>
</evidence>
<dbReference type="InterPro" id="IPR016897">
    <property type="entry name" value="SKP1"/>
</dbReference>
<feature type="compositionally biased region" description="Low complexity" evidence="4">
    <location>
        <begin position="191"/>
        <end position="200"/>
    </location>
</feature>
<protein>
    <recommendedName>
        <fullName evidence="3">Skp1-related protein</fullName>
    </recommendedName>
</protein>
<organism evidence="8 9">
    <name type="scientific">Caenorhabditis nigoni</name>
    <dbReference type="NCBI Taxonomy" id="1611254"/>
    <lineage>
        <taxon>Eukaryota</taxon>
        <taxon>Metazoa</taxon>
        <taxon>Ecdysozoa</taxon>
        <taxon>Nematoda</taxon>
        <taxon>Chromadorea</taxon>
        <taxon>Rhabditida</taxon>
        <taxon>Rhabditina</taxon>
        <taxon>Rhabditomorpha</taxon>
        <taxon>Rhabditoidea</taxon>
        <taxon>Rhabditidae</taxon>
        <taxon>Peloderinae</taxon>
        <taxon>Caenorhabditis</taxon>
    </lineage>
</organism>
<evidence type="ECO:0000313" key="9">
    <source>
        <dbReference type="Proteomes" id="UP000230233"/>
    </source>
</evidence>
<dbReference type="EMBL" id="PDUG01000003">
    <property type="protein sequence ID" value="PIC41261.1"/>
    <property type="molecule type" value="Genomic_DNA"/>
</dbReference>
<accession>A0A2G5UPH3</accession>
<dbReference type="InterPro" id="IPR036296">
    <property type="entry name" value="SKP1-like_dim_sf"/>
</dbReference>
<dbReference type="InterPro" id="IPR001232">
    <property type="entry name" value="SKP1-like"/>
</dbReference>
<proteinExistence type="inferred from homology"/>
<keyword evidence="9" id="KW-1185">Reference proteome</keyword>
<feature type="domain" description="SKP1 component dimerisation" evidence="5">
    <location>
        <begin position="140"/>
        <end position="185"/>
    </location>
</feature>
<evidence type="ECO:0000259" key="6">
    <source>
        <dbReference type="Pfam" id="PF03931"/>
    </source>
</evidence>
<feature type="region of interest" description="Disordered" evidence="4">
    <location>
        <begin position="1"/>
        <end position="25"/>
    </location>
</feature>
<feature type="compositionally biased region" description="Basic and acidic residues" evidence="4">
    <location>
        <begin position="177"/>
        <end position="190"/>
    </location>
</feature>
<dbReference type="EMBL" id="PDUG01000120">
    <property type="protein sequence ID" value="PIC11354.1"/>
    <property type="molecule type" value="Genomic_DNA"/>
</dbReference>
<gene>
    <name evidence="8" type="primary">Cnig_chr_III.g8743</name>
    <name evidence="8" type="ORF">B9Z55_008743</name>
    <name evidence="7" type="ORF">B9Z55_029139</name>
</gene>
<dbReference type="SMART" id="SM00512">
    <property type="entry name" value="Skp1"/>
    <property type="match status" value="1"/>
</dbReference>
<dbReference type="AlphaFoldDB" id="A0A2G5UPH3"/>
<comment type="pathway">
    <text evidence="3">Protein modification; protein ubiquitination.</text>
</comment>
<dbReference type="Pfam" id="PF03931">
    <property type="entry name" value="Skp1_POZ"/>
    <property type="match status" value="1"/>
</dbReference>
<evidence type="ECO:0000256" key="3">
    <source>
        <dbReference type="PIRNR" id="PIRNR028729"/>
    </source>
</evidence>
<dbReference type="STRING" id="1611254.A0A2G5UPH3"/>